<dbReference type="Proteomes" id="UP000299102">
    <property type="component" value="Unassembled WGS sequence"/>
</dbReference>
<reference evidence="1 2" key="1">
    <citation type="journal article" date="2019" name="Commun. Biol.">
        <title>The bagworm genome reveals a unique fibroin gene that provides high tensile strength.</title>
        <authorList>
            <person name="Kono N."/>
            <person name="Nakamura H."/>
            <person name="Ohtoshi R."/>
            <person name="Tomita M."/>
            <person name="Numata K."/>
            <person name="Arakawa K."/>
        </authorList>
    </citation>
    <scope>NUCLEOTIDE SEQUENCE [LARGE SCALE GENOMIC DNA]</scope>
</reference>
<protein>
    <submittedName>
        <fullName evidence="1">Uncharacterized protein</fullName>
    </submittedName>
</protein>
<name>A0A4C1U578_EUMVA</name>
<evidence type="ECO:0000313" key="2">
    <source>
        <dbReference type="Proteomes" id="UP000299102"/>
    </source>
</evidence>
<proteinExistence type="predicted"/>
<gene>
    <name evidence="1" type="ORF">EVAR_12011_1</name>
</gene>
<organism evidence="1 2">
    <name type="scientific">Eumeta variegata</name>
    <name type="common">Bagworm moth</name>
    <name type="synonym">Eumeta japonica</name>
    <dbReference type="NCBI Taxonomy" id="151549"/>
    <lineage>
        <taxon>Eukaryota</taxon>
        <taxon>Metazoa</taxon>
        <taxon>Ecdysozoa</taxon>
        <taxon>Arthropoda</taxon>
        <taxon>Hexapoda</taxon>
        <taxon>Insecta</taxon>
        <taxon>Pterygota</taxon>
        <taxon>Neoptera</taxon>
        <taxon>Endopterygota</taxon>
        <taxon>Lepidoptera</taxon>
        <taxon>Glossata</taxon>
        <taxon>Ditrysia</taxon>
        <taxon>Tineoidea</taxon>
        <taxon>Psychidae</taxon>
        <taxon>Oiketicinae</taxon>
        <taxon>Eumeta</taxon>
    </lineage>
</organism>
<accession>A0A4C1U578</accession>
<dbReference type="EMBL" id="BGZK01000128">
    <property type="protein sequence ID" value="GBP21410.1"/>
    <property type="molecule type" value="Genomic_DNA"/>
</dbReference>
<comment type="caution">
    <text evidence="1">The sequence shown here is derived from an EMBL/GenBank/DDBJ whole genome shotgun (WGS) entry which is preliminary data.</text>
</comment>
<dbReference type="OrthoDB" id="6109at2759"/>
<dbReference type="AlphaFoldDB" id="A0A4C1U578"/>
<evidence type="ECO:0000313" key="1">
    <source>
        <dbReference type="EMBL" id="GBP21410.1"/>
    </source>
</evidence>
<sequence length="90" mass="10197">MQRCKDVLIIGNDNAQERFKFSIGVVEQDRGQDQVCCVKRLTLPWKGYESTVALNVQRSWGRAIERDRAKVNAWHMNACALQASASVSNE</sequence>
<keyword evidence="2" id="KW-1185">Reference proteome</keyword>